<dbReference type="EMBL" id="QKWP01001543">
    <property type="protein sequence ID" value="RIB08170.1"/>
    <property type="molecule type" value="Genomic_DNA"/>
</dbReference>
<organism evidence="1 2">
    <name type="scientific">Gigaspora rosea</name>
    <dbReference type="NCBI Taxonomy" id="44941"/>
    <lineage>
        <taxon>Eukaryota</taxon>
        <taxon>Fungi</taxon>
        <taxon>Fungi incertae sedis</taxon>
        <taxon>Mucoromycota</taxon>
        <taxon>Glomeromycotina</taxon>
        <taxon>Glomeromycetes</taxon>
        <taxon>Diversisporales</taxon>
        <taxon>Gigasporaceae</taxon>
        <taxon>Gigaspora</taxon>
    </lineage>
</organism>
<dbReference type="AlphaFoldDB" id="A0A397UDE0"/>
<evidence type="ECO:0000313" key="1">
    <source>
        <dbReference type="EMBL" id="RIB08170.1"/>
    </source>
</evidence>
<keyword evidence="2" id="KW-1185">Reference proteome</keyword>
<dbReference type="Proteomes" id="UP000266673">
    <property type="component" value="Unassembled WGS sequence"/>
</dbReference>
<sequence length="123" mass="14380">MKNLSICERTHYREPDYVVDRCLLSEKDKNWASKHLYYNRSESDDMTANQYTTNIEVATKLFERLSNNYLELINDKEDFNEIISTALKANNNLTPKLPSRATEPRPTVINERHAAEIASWVDK</sequence>
<reference evidence="1 2" key="1">
    <citation type="submission" date="2018-06" db="EMBL/GenBank/DDBJ databases">
        <title>Comparative genomics reveals the genomic features of Rhizophagus irregularis, R. cerebriforme, R. diaphanum and Gigaspora rosea, and their symbiotic lifestyle signature.</title>
        <authorList>
            <person name="Morin E."/>
            <person name="San Clemente H."/>
            <person name="Chen E.C.H."/>
            <person name="De La Providencia I."/>
            <person name="Hainaut M."/>
            <person name="Kuo A."/>
            <person name="Kohler A."/>
            <person name="Murat C."/>
            <person name="Tang N."/>
            <person name="Roy S."/>
            <person name="Loubradou J."/>
            <person name="Henrissat B."/>
            <person name="Grigoriev I.V."/>
            <person name="Corradi N."/>
            <person name="Roux C."/>
            <person name="Martin F.M."/>
        </authorList>
    </citation>
    <scope>NUCLEOTIDE SEQUENCE [LARGE SCALE GENOMIC DNA]</scope>
    <source>
        <strain evidence="1 2">DAOM 194757</strain>
    </source>
</reference>
<dbReference type="OrthoDB" id="2352230at2759"/>
<protein>
    <submittedName>
        <fullName evidence="1">Uncharacterized protein</fullName>
    </submittedName>
</protein>
<evidence type="ECO:0000313" key="2">
    <source>
        <dbReference type="Proteomes" id="UP000266673"/>
    </source>
</evidence>
<proteinExistence type="predicted"/>
<comment type="caution">
    <text evidence="1">The sequence shown here is derived from an EMBL/GenBank/DDBJ whole genome shotgun (WGS) entry which is preliminary data.</text>
</comment>
<name>A0A397UDE0_9GLOM</name>
<gene>
    <name evidence="1" type="ORF">C2G38_2252178</name>
</gene>
<accession>A0A397UDE0</accession>